<gene>
    <name evidence="2" type="ORF">GF1_12020</name>
</gene>
<keyword evidence="3" id="KW-1185">Reference proteome</keyword>
<dbReference type="Proteomes" id="UP001063350">
    <property type="component" value="Chromosome"/>
</dbReference>
<name>A0A915U9D1_9BACT</name>
<organism evidence="2 3">
    <name type="scientific">Desulfolithobacter dissulfuricans</name>
    <dbReference type="NCBI Taxonomy" id="2795293"/>
    <lineage>
        <taxon>Bacteria</taxon>
        <taxon>Pseudomonadati</taxon>
        <taxon>Thermodesulfobacteriota</taxon>
        <taxon>Desulfobulbia</taxon>
        <taxon>Desulfobulbales</taxon>
        <taxon>Desulfobulbaceae</taxon>
        <taxon>Desulfolithobacter</taxon>
    </lineage>
</organism>
<evidence type="ECO:0000313" key="3">
    <source>
        <dbReference type="Proteomes" id="UP001063350"/>
    </source>
</evidence>
<reference evidence="2" key="1">
    <citation type="submission" date="2020-12" db="EMBL/GenBank/DDBJ databases">
        <title>Desulfobium dissulfuricans gen. nov., sp. nov., a novel mesophilic, sulfate-reducing bacterium isolated from a deep-sea hydrothermal vent.</title>
        <authorList>
            <person name="Hashimoto Y."/>
            <person name="Tame A."/>
            <person name="Sawayama S."/>
            <person name="Miyazaki J."/>
            <person name="Takai K."/>
            <person name="Nakagawa S."/>
        </authorList>
    </citation>
    <scope>NUCLEOTIDE SEQUENCE</scope>
    <source>
        <strain evidence="2">GF1</strain>
    </source>
</reference>
<keyword evidence="1" id="KW-0694">RNA-binding</keyword>
<dbReference type="EMBL" id="AP024233">
    <property type="protein sequence ID" value="BCO08826.1"/>
    <property type="molecule type" value="Genomic_DNA"/>
</dbReference>
<dbReference type="InterPro" id="IPR036986">
    <property type="entry name" value="S4_RNA-bd_sf"/>
</dbReference>
<dbReference type="CDD" id="cd00165">
    <property type="entry name" value="S4"/>
    <property type="match status" value="1"/>
</dbReference>
<dbReference type="GO" id="GO:0003723">
    <property type="term" value="F:RNA binding"/>
    <property type="evidence" value="ECO:0007669"/>
    <property type="project" value="UniProtKB-KW"/>
</dbReference>
<dbReference type="Gene3D" id="3.10.290.10">
    <property type="entry name" value="RNA-binding S4 domain"/>
    <property type="match status" value="1"/>
</dbReference>
<evidence type="ECO:0000256" key="1">
    <source>
        <dbReference type="PROSITE-ProRule" id="PRU00182"/>
    </source>
</evidence>
<dbReference type="KEGG" id="ddu:GF1_12020"/>
<dbReference type="SUPFAM" id="SSF55174">
    <property type="entry name" value="Alpha-L RNA-binding motif"/>
    <property type="match status" value="1"/>
</dbReference>
<evidence type="ECO:0000313" key="2">
    <source>
        <dbReference type="EMBL" id="BCO08826.1"/>
    </source>
</evidence>
<dbReference type="PROSITE" id="PS50889">
    <property type="entry name" value="S4"/>
    <property type="match status" value="1"/>
</dbReference>
<sequence length="77" mass="8627">MEKCEQMEIREGYIELYKILKLQNLVASGGEAKYVISEGMVLVNGSVETRKRKKIVPGDRVEFAGHLIMVTPGWSAT</sequence>
<dbReference type="Pfam" id="PF13275">
    <property type="entry name" value="S4_2"/>
    <property type="match status" value="1"/>
</dbReference>
<accession>A0A915U9D1</accession>
<proteinExistence type="predicted"/>
<dbReference type="AlphaFoldDB" id="A0A915U9D1"/>
<protein>
    <submittedName>
        <fullName evidence="2">S4 RNA-binding domain protein</fullName>
    </submittedName>
</protein>